<dbReference type="InterPro" id="IPR036388">
    <property type="entry name" value="WH-like_DNA-bd_sf"/>
</dbReference>
<evidence type="ECO:0000256" key="2">
    <source>
        <dbReference type="ARBA" id="ARBA00023125"/>
    </source>
</evidence>
<comment type="caution">
    <text evidence="5">The sequence shown here is derived from an EMBL/GenBank/DDBJ whole genome shotgun (WGS) entry which is preliminary data.</text>
</comment>
<gene>
    <name evidence="5" type="ORF">HPDFL43_00210</name>
</gene>
<dbReference type="EMBL" id="ABIA03000002">
    <property type="protein sequence ID" value="EDQ34573.1"/>
    <property type="molecule type" value="Genomic_DNA"/>
</dbReference>
<dbReference type="PROSITE" id="PS50043">
    <property type="entry name" value="HTH_LUXR_2"/>
    <property type="match status" value="1"/>
</dbReference>
<dbReference type="CDD" id="cd06170">
    <property type="entry name" value="LuxR_C_like"/>
    <property type="match status" value="1"/>
</dbReference>
<accession>A9CYJ4</accession>
<proteinExistence type="predicted"/>
<dbReference type="Gene3D" id="1.10.10.10">
    <property type="entry name" value="Winged helix-like DNA-binding domain superfamily/Winged helix DNA-binding domain"/>
    <property type="match status" value="1"/>
</dbReference>
<dbReference type="PROSITE" id="PS00622">
    <property type="entry name" value="HTH_LUXR_1"/>
    <property type="match status" value="1"/>
</dbReference>
<protein>
    <submittedName>
        <fullName evidence="5">Putative GerE/LuxR family transcriptional regulator</fullName>
    </submittedName>
</protein>
<dbReference type="SUPFAM" id="SSF46894">
    <property type="entry name" value="C-terminal effector domain of the bipartite response regulators"/>
    <property type="match status" value="1"/>
</dbReference>
<dbReference type="GO" id="GO:0003677">
    <property type="term" value="F:DNA binding"/>
    <property type="evidence" value="ECO:0007669"/>
    <property type="project" value="UniProtKB-KW"/>
</dbReference>
<dbReference type="PRINTS" id="PR00038">
    <property type="entry name" value="HTHLUXR"/>
</dbReference>
<dbReference type="GO" id="GO:0006355">
    <property type="term" value="P:regulation of DNA-templated transcription"/>
    <property type="evidence" value="ECO:0007669"/>
    <property type="project" value="InterPro"/>
</dbReference>
<sequence>MMEGDESMDIATVQNRNGLEDRSFHKIFNGGDAMAGSTADLFPKLVAMQRQCAAAGFAVMSAREQTLLAAGNLDITMKSPGCDAMAGPLLKSQMGFLLRHLDSSPRPILYAANSDAVPSPPPALPLMQTEEGRTDLLFPVSLGAMGNGYIGFFGVDGAIDSELLIDLHRKSLAMMRETLRLAFGAAPVADKLNEREIECLQLVGNGMKSEAIGERLNLSVHTVNAYLGSATTKLDAVNRIQAIAKSIRLGIIA</sequence>
<keyword evidence="2" id="KW-0238">DNA-binding</keyword>
<organism evidence="5 6">
    <name type="scientific">Hoeflea phototrophica (strain DSM 17068 / NCIMB 14078 / DFL-43)</name>
    <dbReference type="NCBI Taxonomy" id="411684"/>
    <lineage>
        <taxon>Bacteria</taxon>
        <taxon>Pseudomonadati</taxon>
        <taxon>Pseudomonadota</taxon>
        <taxon>Alphaproteobacteria</taxon>
        <taxon>Hyphomicrobiales</taxon>
        <taxon>Rhizobiaceae</taxon>
        <taxon>Hoeflea</taxon>
    </lineage>
</organism>
<keyword evidence="1" id="KW-0805">Transcription regulation</keyword>
<evidence type="ECO:0000256" key="1">
    <source>
        <dbReference type="ARBA" id="ARBA00023015"/>
    </source>
</evidence>
<dbReference type="HOGENOM" id="CLU_1118318_0_0_5"/>
<reference evidence="5 6" key="1">
    <citation type="submission" date="2007-10" db="EMBL/GenBank/DDBJ databases">
        <authorList>
            <person name="Wagner-Dobler I."/>
            <person name="Ferriera S."/>
            <person name="Johnson J."/>
            <person name="Kravitz S."/>
            <person name="Beeson K."/>
            <person name="Sutton G."/>
            <person name="Rogers Y.-H."/>
            <person name="Friedman R."/>
            <person name="Frazier M."/>
            <person name="Venter J.C."/>
        </authorList>
    </citation>
    <scope>NUCLEOTIDE SEQUENCE [LARGE SCALE GENOMIC DNA]</scope>
    <source>
        <strain evidence="5 6">DFL-43</strain>
    </source>
</reference>
<keyword evidence="6" id="KW-1185">Reference proteome</keyword>
<dbReference type="eggNOG" id="COG2197">
    <property type="taxonomic scope" value="Bacteria"/>
</dbReference>
<dbReference type="PANTHER" id="PTHR44688:SF16">
    <property type="entry name" value="DNA-BINDING TRANSCRIPTIONAL ACTIVATOR DEVR_DOSR"/>
    <property type="match status" value="1"/>
</dbReference>
<name>A9CYJ4_HOEPD</name>
<evidence type="ECO:0000259" key="4">
    <source>
        <dbReference type="PROSITE" id="PS50043"/>
    </source>
</evidence>
<dbReference type="InterPro" id="IPR016032">
    <property type="entry name" value="Sig_transdc_resp-reg_C-effctor"/>
</dbReference>
<dbReference type="Proteomes" id="UP000004291">
    <property type="component" value="Chromosome"/>
</dbReference>
<dbReference type="SMART" id="SM00421">
    <property type="entry name" value="HTH_LUXR"/>
    <property type="match status" value="1"/>
</dbReference>
<feature type="domain" description="HTH luxR-type" evidence="4">
    <location>
        <begin position="185"/>
        <end position="250"/>
    </location>
</feature>
<dbReference type="PANTHER" id="PTHR44688">
    <property type="entry name" value="DNA-BINDING TRANSCRIPTIONAL ACTIVATOR DEVR_DOSR"/>
    <property type="match status" value="1"/>
</dbReference>
<keyword evidence="3" id="KW-0804">Transcription</keyword>
<dbReference type="InterPro" id="IPR000792">
    <property type="entry name" value="Tscrpt_reg_LuxR_C"/>
</dbReference>
<reference evidence="5 6" key="2">
    <citation type="submission" date="2012-06" db="EMBL/GenBank/DDBJ databases">
        <authorList>
            <person name="Fiebig A."/>
        </authorList>
    </citation>
    <scope>NUCLEOTIDE SEQUENCE [LARGE SCALE GENOMIC DNA]</scope>
    <source>
        <strain evidence="5 6">DFL-43</strain>
    </source>
</reference>
<evidence type="ECO:0000256" key="3">
    <source>
        <dbReference type="ARBA" id="ARBA00023163"/>
    </source>
</evidence>
<dbReference type="STRING" id="411684.HPDFL43_00210"/>
<dbReference type="AlphaFoldDB" id="A9CYJ4"/>
<evidence type="ECO:0000313" key="6">
    <source>
        <dbReference type="Proteomes" id="UP000004291"/>
    </source>
</evidence>
<evidence type="ECO:0000313" key="5">
    <source>
        <dbReference type="EMBL" id="EDQ34573.1"/>
    </source>
</evidence>
<dbReference type="Pfam" id="PF00196">
    <property type="entry name" value="GerE"/>
    <property type="match status" value="1"/>
</dbReference>